<dbReference type="RefSeq" id="XP_038986900.1">
    <property type="nucleotide sequence ID" value="XM_039130972.1"/>
</dbReference>
<keyword evidence="1" id="KW-1185">Reference proteome</keyword>
<dbReference type="Proteomes" id="UP000228380">
    <property type="component" value="Chromosome 10"/>
</dbReference>
<sequence length="188" mass="21545">MASCPHSMDESADCFCPATMLLRLQSCLTARKHLQERISSLEYNLNHKKSLLEKHKFDARTYDDALKKCIEDRAALEAKCASLENELMILTMPWEELAKTEESTFANESKRLRHVKLEKKLGQTDVSMSTEQLKNSNKEKEMIASAGIQLDNLMENTRKLAVDFASFKNRVRKHGYQSEELKKSSNSL</sequence>
<name>A0A8B9AKN3_PHODC</name>
<organism evidence="1 2">
    <name type="scientific">Phoenix dactylifera</name>
    <name type="common">Date palm</name>
    <dbReference type="NCBI Taxonomy" id="42345"/>
    <lineage>
        <taxon>Eukaryota</taxon>
        <taxon>Viridiplantae</taxon>
        <taxon>Streptophyta</taxon>
        <taxon>Embryophyta</taxon>
        <taxon>Tracheophyta</taxon>
        <taxon>Spermatophyta</taxon>
        <taxon>Magnoliopsida</taxon>
        <taxon>Liliopsida</taxon>
        <taxon>Arecaceae</taxon>
        <taxon>Coryphoideae</taxon>
        <taxon>Phoeniceae</taxon>
        <taxon>Phoenix</taxon>
    </lineage>
</organism>
<evidence type="ECO:0000313" key="2">
    <source>
        <dbReference type="RefSeq" id="XP_038986900.1"/>
    </source>
</evidence>
<protein>
    <submittedName>
        <fullName evidence="2">Uncharacterized protein LOC103700031 isoform X1</fullName>
    </submittedName>
</protein>
<proteinExistence type="predicted"/>
<reference evidence="2" key="2">
    <citation type="submission" date="2025-08" db="UniProtKB">
        <authorList>
            <consortium name="RefSeq"/>
        </authorList>
    </citation>
    <scope>IDENTIFICATION</scope>
    <source>
        <tissue evidence="2">Young leaves</tissue>
    </source>
</reference>
<gene>
    <name evidence="2" type="primary">LOC103700031</name>
</gene>
<evidence type="ECO:0000313" key="1">
    <source>
        <dbReference type="Proteomes" id="UP000228380"/>
    </source>
</evidence>
<dbReference type="AlphaFoldDB" id="A0A8B9AKN3"/>
<dbReference type="GeneID" id="103700031"/>
<accession>A0A8B9AKN3</accession>
<reference evidence="1" key="1">
    <citation type="journal article" date="2019" name="Nat. Commun.">
        <title>Genome-wide association mapping of date palm fruit traits.</title>
        <authorList>
            <person name="Hazzouri K.M."/>
            <person name="Gros-Balthazard M."/>
            <person name="Flowers J.M."/>
            <person name="Copetti D."/>
            <person name="Lemansour A."/>
            <person name="Lebrun M."/>
            <person name="Masmoudi K."/>
            <person name="Ferrand S."/>
            <person name="Dhar M.I."/>
            <person name="Fresquez Z.A."/>
            <person name="Rosas U."/>
            <person name="Zhang J."/>
            <person name="Talag J."/>
            <person name="Lee S."/>
            <person name="Kudrna D."/>
            <person name="Powell R.F."/>
            <person name="Leitch I.J."/>
            <person name="Krueger R.R."/>
            <person name="Wing R.A."/>
            <person name="Amiri K.M.A."/>
            <person name="Purugganan M.D."/>
        </authorList>
    </citation>
    <scope>NUCLEOTIDE SEQUENCE [LARGE SCALE GENOMIC DNA]</scope>
    <source>
        <strain evidence="1">cv. Khalas</strain>
    </source>
</reference>
<dbReference type="KEGG" id="pda:103700031"/>